<dbReference type="EMBL" id="OMOI01000002">
    <property type="protein sequence ID" value="SPF79105.1"/>
    <property type="molecule type" value="Genomic_DNA"/>
</dbReference>
<organism evidence="3 4">
    <name type="scientific">Aliiroseovarius pelagivivens</name>
    <dbReference type="NCBI Taxonomy" id="1639690"/>
    <lineage>
        <taxon>Bacteria</taxon>
        <taxon>Pseudomonadati</taxon>
        <taxon>Pseudomonadota</taxon>
        <taxon>Alphaproteobacteria</taxon>
        <taxon>Rhodobacterales</taxon>
        <taxon>Paracoccaceae</taxon>
        <taxon>Aliiroseovarius</taxon>
    </lineage>
</organism>
<protein>
    <recommendedName>
        <fullName evidence="2">GSCFA domain-containing protein</fullName>
    </recommendedName>
</protein>
<dbReference type="Pfam" id="PF08885">
    <property type="entry name" value="GSCFA"/>
    <property type="match status" value="1"/>
</dbReference>
<feature type="region of interest" description="Disordered" evidence="1">
    <location>
        <begin position="1"/>
        <end position="24"/>
    </location>
</feature>
<feature type="domain" description="GSCFA" evidence="2">
    <location>
        <begin position="52"/>
        <end position="287"/>
    </location>
</feature>
<dbReference type="Proteomes" id="UP000244911">
    <property type="component" value="Unassembled WGS sequence"/>
</dbReference>
<proteinExistence type="predicted"/>
<sequence length="580" mass="64710">MPHEVLTPAEARGSASKNRLRQYPGAKRGRERLLPFAQPQIKTALAFPEGAKFFVAGNCFGRNVEKALAKAGRSYLSSPRDLDLPGSATQQYNRYNIFNLDVSTNEVAWAVDPSAPSPDDALIQVGDEWVDLQIHLTFAHELETARAYRKEYNTSYSGIADADVVILSNSGIEQWYDAKTGLYLNGMPSAKMTAQEPNRYEFHRLDVEACEMSFRRAIEIVLANTRVSPIILLAVSPVARPFVYGQNDALIENYLAKSCQNVAAQNVCRDYAQVEYLPSLEFAMLSDFKFAYQTTSPNHSTQGHANRVVAEMLLRYEGESPGYHTLNAIGQVEALISAEEYDQAVNVAEDALESGALRSVDFDFHYSQALMRAKQRTRAADWLVGRLDEAHGNDKDKVFRLATNIVRSYGTQEQIDTLIAYAKTNGVEEGAIEQLQNAMASRPKTVAQSIDASAVASIVTLFRARDFESTATEIEKVFKRPDVTEATINRLLPLLIQSYMNTNRHQSAMEQLLDEIERNETPMPRWITLLVRLAASRADIAIIDRILSNRDKMDDVVDLSALERRRASLNGKAPDSVLEA</sequence>
<keyword evidence="4" id="KW-1185">Reference proteome</keyword>
<name>A0A2R8ASV1_9RHOB</name>
<evidence type="ECO:0000259" key="2">
    <source>
        <dbReference type="Pfam" id="PF08885"/>
    </source>
</evidence>
<reference evidence="3 4" key="1">
    <citation type="submission" date="2018-03" db="EMBL/GenBank/DDBJ databases">
        <authorList>
            <person name="Keele B.F."/>
        </authorList>
    </citation>
    <scope>NUCLEOTIDE SEQUENCE [LARGE SCALE GENOMIC DNA]</scope>
    <source>
        <strain evidence="3 4">CECT 8811</strain>
    </source>
</reference>
<dbReference type="AlphaFoldDB" id="A0A2R8ASV1"/>
<dbReference type="InterPro" id="IPR014982">
    <property type="entry name" value="GSCFA"/>
</dbReference>
<evidence type="ECO:0000256" key="1">
    <source>
        <dbReference type="SAM" id="MobiDB-lite"/>
    </source>
</evidence>
<dbReference type="RefSeq" id="WP_108858073.1">
    <property type="nucleotide sequence ID" value="NZ_OMOI01000002.1"/>
</dbReference>
<gene>
    <name evidence="3" type="ORF">ALP8811_03040</name>
</gene>
<evidence type="ECO:0000313" key="3">
    <source>
        <dbReference type="EMBL" id="SPF79105.1"/>
    </source>
</evidence>
<dbReference type="OrthoDB" id="369216at2"/>
<evidence type="ECO:0000313" key="4">
    <source>
        <dbReference type="Proteomes" id="UP000244911"/>
    </source>
</evidence>
<accession>A0A2R8ASV1</accession>